<dbReference type="GO" id="GO:0046872">
    <property type="term" value="F:metal ion binding"/>
    <property type="evidence" value="ECO:0007669"/>
    <property type="project" value="UniProtKB-KW"/>
</dbReference>
<evidence type="ECO:0000313" key="2">
    <source>
        <dbReference type="EMBL" id="QUE52438.1"/>
    </source>
</evidence>
<dbReference type="SUPFAM" id="SSF51556">
    <property type="entry name" value="Metallo-dependent hydrolases"/>
    <property type="match status" value="1"/>
</dbReference>
<feature type="binding site" evidence="1">
    <location>
        <position position="92"/>
    </location>
    <ligand>
        <name>a divalent metal cation</name>
        <dbReference type="ChEBI" id="CHEBI:60240"/>
        <label>1</label>
    </ligand>
</feature>
<dbReference type="PANTHER" id="PTHR47176">
    <property type="entry name" value="OSJNBA0020J04.13 PROTEIN"/>
    <property type="match status" value="1"/>
</dbReference>
<dbReference type="Proteomes" id="UP000676169">
    <property type="component" value="Chromosome"/>
</dbReference>
<feature type="binding site" evidence="1">
    <location>
        <position position="202"/>
    </location>
    <ligand>
        <name>a divalent metal cation</name>
        <dbReference type="ChEBI" id="CHEBI:60240"/>
        <label>1</label>
    </ligand>
</feature>
<dbReference type="EMBL" id="CP073100">
    <property type="protein sequence ID" value="QUE52438.1"/>
    <property type="molecule type" value="Genomic_DNA"/>
</dbReference>
<feature type="binding site" evidence="1">
    <location>
        <position position="8"/>
    </location>
    <ligand>
        <name>a divalent metal cation</name>
        <dbReference type="ChEBI" id="CHEBI:60240"/>
        <label>1</label>
    </ligand>
</feature>
<protein>
    <submittedName>
        <fullName evidence="2">TatD family hydrolase</fullName>
    </submittedName>
</protein>
<sequence length="258" mass="28770">MFIDAHNHLHDPRLGDPAPVIAEMRASGIDACMVNATCEDDWPLVEALAMEHPDFVLPAYGVHPWKAHLAAPGWEDRLHALLDRSPGAAIGECGLDRWVKEPDIAVQSPVFEAQLRLAREFDRPVVIHCLKAWQPLFESFGRMQPPRRFLMHSFNGSIETARRLIPLGAYFSFSGYFLQARKAEVVETFRQLPPDRILIETDAPDMLPPDAFITHPLEGANHPANLSAIARGFAAAMGLDSPGIAVRTTENFCRFFRG</sequence>
<evidence type="ECO:0000313" key="3">
    <source>
        <dbReference type="Proteomes" id="UP000676169"/>
    </source>
</evidence>
<keyword evidence="2" id="KW-0378">Hydrolase</keyword>
<feature type="binding site" evidence="1">
    <location>
        <position position="152"/>
    </location>
    <ligand>
        <name>a divalent metal cation</name>
        <dbReference type="ChEBI" id="CHEBI:60240"/>
        <label>2</label>
    </ligand>
</feature>
<reference evidence="2" key="1">
    <citation type="submission" date="2021-04" db="EMBL/GenBank/DDBJ databases">
        <title>Luteolibacter sp. 32A isolated from the skin of an Anderson's salamander (Ambystoma andersonii).</title>
        <authorList>
            <person name="Spergser J."/>
            <person name="Busse H.-J."/>
        </authorList>
    </citation>
    <scope>NUCLEOTIDE SEQUENCE</scope>
    <source>
        <strain evidence="2">32A</strain>
    </source>
</reference>
<feature type="binding site" evidence="1">
    <location>
        <position position="6"/>
    </location>
    <ligand>
        <name>a divalent metal cation</name>
        <dbReference type="ChEBI" id="CHEBI:60240"/>
        <label>1</label>
    </ligand>
</feature>
<dbReference type="PIRSF" id="PIRSF005902">
    <property type="entry name" value="DNase_TatD"/>
    <property type="match status" value="1"/>
</dbReference>
<dbReference type="GO" id="GO:0016788">
    <property type="term" value="F:hydrolase activity, acting on ester bonds"/>
    <property type="evidence" value="ECO:0007669"/>
    <property type="project" value="InterPro"/>
</dbReference>
<dbReference type="Pfam" id="PF01026">
    <property type="entry name" value="TatD_DNase"/>
    <property type="match status" value="1"/>
</dbReference>
<dbReference type="PANTHER" id="PTHR47176:SF1">
    <property type="entry name" value="OS04G0577500 PROTEIN"/>
    <property type="match status" value="1"/>
</dbReference>
<dbReference type="AlphaFoldDB" id="A0A975J1R1"/>
<dbReference type="Gene3D" id="3.20.20.140">
    <property type="entry name" value="Metal-dependent hydrolases"/>
    <property type="match status" value="1"/>
</dbReference>
<dbReference type="KEGG" id="lamb:KBB96_05980"/>
<proteinExistence type="predicted"/>
<dbReference type="InterPro" id="IPR001130">
    <property type="entry name" value="TatD-like"/>
</dbReference>
<dbReference type="CDD" id="cd01310">
    <property type="entry name" value="TatD_DNAse"/>
    <property type="match status" value="1"/>
</dbReference>
<feature type="binding site" evidence="1">
    <location>
        <position position="128"/>
    </location>
    <ligand>
        <name>a divalent metal cation</name>
        <dbReference type="ChEBI" id="CHEBI:60240"/>
        <label>2</label>
    </ligand>
</feature>
<organism evidence="2 3">
    <name type="scientific">Luteolibacter ambystomatis</name>
    <dbReference type="NCBI Taxonomy" id="2824561"/>
    <lineage>
        <taxon>Bacteria</taxon>
        <taxon>Pseudomonadati</taxon>
        <taxon>Verrucomicrobiota</taxon>
        <taxon>Verrucomicrobiia</taxon>
        <taxon>Verrucomicrobiales</taxon>
        <taxon>Verrucomicrobiaceae</taxon>
        <taxon>Luteolibacter</taxon>
    </lineage>
</organism>
<evidence type="ECO:0000256" key="1">
    <source>
        <dbReference type="PIRSR" id="PIRSR005902-1"/>
    </source>
</evidence>
<accession>A0A975J1R1</accession>
<keyword evidence="1" id="KW-0479">Metal-binding</keyword>
<gene>
    <name evidence="2" type="ORF">KBB96_05980</name>
</gene>
<dbReference type="RefSeq" id="WP_211633465.1">
    <property type="nucleotide sequence ID" value="NZ_CP073100.1"/>
</dbReference>
<name>A0A975J1R1_9BACT</name>
<keyword evidence="3" id="KW-1185">Reference proteome</keyword>
<dbReference type="InterPro" id="IPR032466">
    <property type="entry name" value="Metal_Hydrolase"/>
</dbReference>